<dbReference type="GeneID" id="64627043"/>
<keyword evidence="4" id="KW-1185">Reference proteome</keyword>
<comment type="caution">
    <text evidence="3">The sequence shown here is derived from an EMBL/GenBank/DDBJ whole genome shotgun (WGS) entry which is preliminary data.</text>
</comment>
<accession>A0A9P7E9M1</accession>
<feature type="region of interest" description="Disordered" evidence="1">
    <location>
        <begin position="801"/>
        <end position="843"/>
    </location>
</feature>
<feature type="region of interest" description="Disordered" evidence="1">
    <location>
        <begin position="910"/>
        <end position="953"/>
    </location>
</feature>
<dbReference type="OrthoDB" id="2680237at2759"/>
<dbReference type="PANTHER" id="PTHR38248">
    <property type="entry name" value="FUNK1 6"/>
    <property type="match status" value="1"/>
</dbReference>
<gene>
    <name evidence="3" type="ORF">BJ212DRAFT_1300706</name>
</gene>
<organism evidence="3 4">
    <name type="scientific">Suillus subaureus</name>
    <dbReference type="NCBI Taxonomy" id="48587"/>
    <lineage>
        <taxon>Eukaryota</taxon>
        <taxon>Fungi</taxon>
        <taxon>Dikarya</taxon>
        <taxon>Basidiomycota</taxon>
        <taxon>Agaricomycotina</taxon>
        <taxon>Agaricomycetes</taxon>
        <taxon>Agaricomycetidae</taxon>
        <taxon>Boletales</taxon>
        <taxon>Suillineae</taxon>
        <taxon>Suillaceae</taxon>
        <taxon>Suillus</taxon>
    </lineage>
</organism>
<dbReference type="Pfam" id="PF17667">
    <property type="entry name" value="Pkinase_fungal"/>
    <property type="match status" value="2"/>
</dbReference>
<feature type="compositionally biased region" description="Polar residues" evidence="1">
    <location>
        <begin position="801"/>
        <end position="818"/>
    </location>
</feature>
<proteinExistence type="predicted"/>
<dbReference type="InterPro" id="IPR011009">
    <property type="entry name" value="Kinase-like_dom_sf"/>
</dbReference>
<feature type="domain" description="Fungal-type protein kinase" evidence="2">
    <location>
        <begin position="58"/>
        <end position="259"/>
    </location>
</feature>
<evidence type="ECO:0000313" key="4">
    <source>
        <dbReference type="Proteomes" id="UP000807769"/>
    </source>
</evidence>
<evidence type="ECO:0000259" key="2">
    <source>
        <dbReference type="Pfam" id="PF17667"/>
    </source>
</evidence>
<evidence type="ECO:0000313" key="3">
    <source>
        <dbReference type="EMBL" id="KAG1814424.1"/>
    </source>
</evidence>
<feature type="region of interest" description="Disordered" evidence="1">
    <location>
        <begin position="188"/>
        <end position="211"/>
    </location>
</feature>
<reference evidence="3" key="1">
    <citation type="journal article" date="2020" name="New Phytol.">
        <title>Comparative genomics reveals dynamic genome evolution in host specialist ectomycorrhizal fungi.</title>
        <authorList>
            <person name="Lofgren L.A."/>
            <person name="Nguyen N.H."/>
            <person name="Vilgalys R."/>
            <person name="Ruytinx J."/>
            <person name="Liao H.L."/>
            <person name="Branco S."/>
            <person name="Kuo A."/>
            <person name="LaButti K."/>
            <person name="Lipzen A."/>
            <person name="Andreopoulos W."/>
            <person name="Pangilinan J."/>
            <person name="Riley R."/>
            <person name="Hundley H."/>
            <person name="Na H."/>
            <person name="Barry K."/>
            <person name="Grigoriev I.V."/>
            <person name="Stajich J.E."/>
            <person name="Kennedy P.G."/>
        </authorList>
    </citation>
    <scope>NUCLEOTIDE SEQUENCE</scope>
    <source>
        <strain evidence="3">MN1</strain>
    </source>
</reference>
<sequence>MTTEHIVAGLLNALTAALSGHDGLKTKQVNHVWSGAHSTTPIKGEDIPCKPDIVMSDEPNPGWGGIKVVIEIMSNKYQPGKCAVKSLDTKVYIILKHQPWRCFTLMLSLCNHYCELCVHVYDHSGSAISPPFHISWQKNKFLQILSLIVFSNGKCIGFNMMMNFQQLKLPVLFCHSIPPRRLCLQKKRDTHSESGTQAKTGDAASGKQSDDEEYTIKDHWVLGNADDEDILNEVAMLKAMQGVHGAPELVEFSKVKLLTAICNIVAMIVTPVQQEVHQQGILHHDCSLHNAMIKDADGNSLGMLIDWEFTVTITPENTYTIGGTGTILFMLWQLLQQVKKFLVSNTAKKGVLSSSPLAIKFVKQDYLDDLESLFYVFSWICIKYSSPLGVECHLNPSKVWLLHVWSNWNIVGCFENKVAFYTGGEGEAALQVQFDDYFQDLIPLTLEWMDLLRLNFPVQIGSVDSQILDKHITGLLKGEPELGPERLLHKRLVDKHKQDVHASGQIMKEMDCTTVKKCGLNDKWTVKPYSLHVLPLLAINSEVVTHRSCSHDFGNILAISIMPPHPQATSSPKRMKAKRKVAESGILALTGQGKKVQTADEVGLVSLQLPSNVNAPPICHSGHPGTGTGGRNAQLEKAGAALNHTERAVAAIHSISNSTGSTIMSSYQKGEKAKTSSVPDLQAEPDITCGKSSHQSLQLGLLLCEMGGHFRFQTPQGSPPIVPPGTEPDLQALNNSYVVIMIAKKDTKYCACSAVQSLARGHQSSMPPSATLDLLSHPLSTACIVLTLSKDYLDLSLRTVSSEPGTNHSLQQSNSNDLDMSGSGESSAGGEDNDNSINGDNAGEREFGWAEVGFSWEPEPSLVHVTSTLAPDFDFQYSCDKDDMNTKQTLAFDKPSSNEIALEGAQCVPEVSELELGGSQEPDGSQDPKNDKGPVNTQQPAKAKCSPDGPKPT</sequence>
<dbReference type="Proteomes" id="UP000807769">
    <property type="component" value="Unassembled WGS sequence"/>
</dbReference>
<dbReference type="PANTHER" id="PTHR38248:SF2">
    <property type="entry name" value="FUNK1 11"/>
    <property type="match status" value="1"/>
</dbReference>
<dbReference type="InterPro" id="IPR040976">
    <property type="entry name" value="Pkinase_fungal"/>
</dbReference>
<dbReference type="AlphaFoldDB" id="A0A9P7E9M1"/>
<name>A0A9P7E9M1_9AGAM</name>
<dbReference type="RefSeq" id="XP_041191885.1">
    <property type="nucleotide sequence ID" value="XM_041333026.1"/>
</dbReference>
<feature type="compositionally biased region" description="Low complexity" evidence="1">
    <location>
        <begin position="821"/>
        <end position="830"/>
    </location>
</feature>
<evidence type="ECO:0000256" key="1">
    <source>
        <dbReference type="SAM" id="MobiDB-lite"/>
    </source>
</evidence>
<dbReference type="EMBL" id="JABBWG010000021">
    <property type="protein sequence ID" value="KAG1814424.1"/>
    <property type="molecule type" value="Genomic_DNA"/>
</dbReference>
<dbReference type="SUPFAM" id="SSF56112">
    <property type="entry name" value="Protein kinase-like (PK-like)"/>
    <property type="match status" value="1"/>
</dbReference>
<feature type="domain" description="Fungal-type protein kinase" evidence="2">
    <location>
        <begin position="273"/>
        <end position="381"/>
    </location>
</feature>
<protein>
    <recommendedName>
        <fullName evidence="2">Fungal-type protein kinase domain-containing protein</fullName>
    </recommendedName>
</protein>